<dbReference type="eggNOG" id="COG0210">
    <property type="taxonomic scope" value="Bacteria"/>
</dbReference>
<dbReference type="InterPro" id="IPR027417">
    <property type="entry name" value="P-loop_NTPase"/>
</dbReference>
<evidence type="ECO:0000256" key="3">
    <source>
        <dbReference type="ARBA" id="ARBA00022806"/>
    </source>
</evidence>
<dbReference type="InterPro" id="IPR000212">
    <property type="entry name" value="DNA_helicase_UvrD/REP"/>
</dbReference>
<evidence type="ECO:0000256" key="10">
    <source>
        <dbReference type="SAM" id="MobiDB-lite"/>
    </source>
</evidence>
<keyword evidence="5" id="KW-0413">Isomerase</keyword>
<dbReference type="KEGG" id="tro:trd_A0936"/>
<dbReference type="EMBL" id="CP001276">
    <property type="protein sequence ID" value="ACM06962.1"/>
    <property type="molecule type" value="Genomic_DNA"/>
</dbReference>
<evidence type="ECO:0000313" key="12">
    <source>
        <dbReference type="EMBL" id="ACM06962.1"/>
    </source>
</evidence>
<reference evidence="12 13" key="1">
    <citation type="journal article" date="2009" name="PLoS ONE">
        <title>Complete genome sequence of the aerobic CO-oxidizing thermophile Thermomicrobium roseum.</title>
        <authorList>
            <person name="Wu D."/>
            <person name="Raymond J."/>
            <person name="Wu M."/>
            <person name="Chatterji S."/>
            <person name="Ren Q."/>
            <person name="Graham J.E."/>
            <person name="Bryant D.A."/>
            <person name="Robb F."/>
            <person name="Colman A."/>
            <person name="Tallon L.J."/>
            <person name="Badger J.H."/>
            <person name="Madupu R."/>
            <person name="Ward N.L."/>
            <person name="Eisen J.A."/>
        </authorList>
    </citation>
    <scope>NUCLEOTIDE SEQUENCE [LARGE SCALE GENOMIC DNA]</scope>
    <source>
        <strain evidence="13">ATCC 27502 / DSM 5159 / P-2</strain>
        <plasmid evidence="12">unnamed</plasmid>
    </source>
</reference>
<comment type="catalytic activity">
    <reaction evidence="6">
        <text>Couples ATP hydrolysis with the unwinding of duplex DNA by translocating in the 3'-5' direction.</text>
        <dbReference type="EC" id="5.6.2.4"/>
    </reaction>
</comment>
<dbReference type="GO" id="GO:0043138">
    <property type="term" value="F:3'-5' DNA helicase activity"/>
    <property type="evidence" value="ECO:0007669"/>
    <property type="project" value="UniProtKB-EC"/>
</dbReference>
<dbReference type="PANTHER" id="PTHR11070">
    <property type="entry name" value="UVRD / RECB / PCRA DNA HELICASE FAMILY MEMBER"/>
    <property type="match status" value="1"/>
</dbReference>
<sequence>MENFDDVYRWRVGKYRAFYRIANSRIILMAIEHRRDAYRHDTLPSDDELILIEPDDQFELPALDDSAPADGDVEPLPAVPMSPPGDPLPRPLAEPELARLGVPADQCGPLAACRTVDELLEVLERLPPAIADRVLALALGTTLEEVLDDPVLLLDELPPSFVDVLRGHVPLHYLLDPSQEDALQRIRNQDGPFLVTGPPGSGKTLLGLLAISPLLARARQRGNPQPRALFVTFTRTLARTLERLARVHLSAADRLAVAFKTLDSLVNDLAPDALLADGPAVVALVAQARQRAFTRPLSPDPARDRKLAGSLHRITNLYIQEEIEEVILGRGLRTLEEYRAADRTGRQLPLNANQREAIWCVYETLSDLLREQGLFLREERRQLAWETVRQDPAVTRYDVVVVDEVHDLSLTALRLLHELCRHPEALLLLGDTGQSIYTRTVRWDLLRAEFPGLVSIELSTGHRCPPEIAAAAEAYRAALPLDDSRGESSAVTHRKRPGRSRPLLVLLSRWDAWPDALARCLAERLRELRLTSGHAAVLVPTNQLADAASEALWARGFEVKHVRAGQDLSQGSGVKLLTWHNAKGLEFALVLLVLPDWEPPPAGWSDCEVDEVRESIALWRRTVYVAMTRASRALVVLRPQHGTSALLEGFPATVWESVTFASESTDAPSDGLPF</sequence>
<organism evidence="12 13">
    <name type="scientific">Thermomicrobium roseum (strain ATCC 27502 / DSM 5159 / P-2)</name>
    <dbReference type="NCBI Taxonomy" id="309801"/>
    <lineage>
        <taxon>Bacteria</taxon>
        <taxon>Pseudomonadati</taxon>
        <taxon>Thermomicrobiota</taxon>
        <taxon>Thermomicrobia</taxon>
        <taxon>Thermomicrobiales</taxon>
        <taxon>Thermomicrobiaceae</taxon>
        <taxon>Thermomicrobium</taxon>
    </lineage>
</organism>
<proteinExistence type="predicted"/>
<dbReference type="GO" id="GO:0005829">
    <property type="term" value="C:cytosol"/>
    <property type="evidence" value="ECO:0007669"/>
    <property type="project" value="TreeGrafter"/>
</dbReference>
<evidence type="ECO:0000256" key="8">
    <source>
        <dbReference type="ARBA" id="ARBA00048988"/>
    </source>
</evidence>
<dbReference type="GO" id="GO:0016887">
    <property type="term" value="F:ATP hydrolysis activity"/>
    <property type="evidence" value="ECO:0007669"/>
    <property type="project" value="RHEA"/>
</dbReference>
<evidence type="ECO:0000256" key="1">
    <source>
        <dbReference type="ARBA" id="ARBA00022741"/>
    </source>
</evidence>
<dbReference type="PROSITE" id="PS51198">
    <property type="entry name" value="UVRD_HELICASE_ATP_BIND"/>
    <property type="match status" value="1"/>
</dbReference>
<feature type="domain" description="UvrD-like helicase ATP-binding" evidence="11">
    <location>
        <begin position="176"/>
        <end position="478"/>
    </location>
</feature>
<feature type="region of interest" description="Disordered" evidence="10">
    <location>
        <begin position="63"/>
        <end position="87"/>
    </location>
</feature>
<evidence type="ECO:0000259" key="11">
    <source>
        <dbReference type="PROSITE" id="PS51198"/>
    </source>
</evidence>
<dbReference type="GO" id="GO:0005524">
    <property type="term" value="F:ATP binding"/>
    <property type="evidence" value="ECO:0007669"/>
    <property type="project" value="UniProtKB-UniRule"/>
</dbReference>
<gene>
    <name evidence="12" type="ordered locus">trd_A0936</name>
</gene>
<protein>
    <recommendedName>
        <fullName evidence="7">DNA 3'-5' helicase</fullName>
        <ecNumber evidence="7">5.6.2.4</ecNumber>
    </recommendedName>
</protein>
<geneLocation type="plasmid" evidence="13">
    <name>Tros</name>
</geneLocation>
<evidence type="ECO:0000256" key="5">
    <source>
        <dbReference type="ARBA" id="ARBA00023235"/>
    </source>
</evidence>
<keyword evidence="4 9" id="KW-0067">ATP-binding</keyword>
<dbReference type="GO" id="GO:0000725">
    <property type="term" value="P:recombinational repair"/>
    <property type="evidence" value="ECO:0007669"/>
    <property type="project" value="TreeGrafter"/>
</dbReference>
<dbReference type="Pfam" id="PF13361">
    <property type="entry name" value="UvrD_C"/>
    <property type="match status" value="1"/>
</dbReference>
<comment type="catalytic activity">
    <reaction evidence="8">
        <text>ATP + H2O = ADP + phosphate + H(+)</text>
        <dbReference type="Rhea" id="RHEA:13065"/>
        <dbReference type="ChEBI" id="CHEBI:15377"/>
        <dbReference type="ChEBI" id="CHEBI:15378"/>
        <dbReference type="ChEBI" id="CHEBI:30616"/>
        <dbReference type="ChEBI" id="CHEBI:43474"/>
        <dbReference type="ChEBI" id="CHEBI:456216"/>
        <dbReference type="EC" id="5.6.2.4"/>
    </reaction>
</comment>
<evidence type="ECO:0000256" key="7">
    <source>
        <dbReference type="ARBA" id="ARBA00034808"/>
    </source>
</evidence>
<dbReference type="Gene3D" id="3.30.2310.20">
    <property type="entry name" value="RelE-like"/>
    <property type="match status" value="1"/>
</dbReference>
<dbReference type="Gene3D" id="3.40.50.300">
    <property type="entry name" value="P-loop containing nucleotide triphosphate hydrolases"/>
    <property type="match status" value="2"/>
</dbReference>
<dbReference type="AlphaFoldDB" id="B9L572"/>
<keyword evidence="12" id="KW-0614">Plasmid</keyword>
<feature type="compositionally biased region" description="Pro residues" evidence="10">
    <location>
        <begin position="77"/>
        <end position="87"/>
    </location>
</feature>
<keyword evidence="3 9" id="KW-0347">Helicase</keyword>
<feature type="binding site" evidence="9">
    <location>
        <begin position="197"/>
        <end position="204"/>
    </location>
    <ligand>
        <name>ATP</name>
        <dbReference type="ChEBI" id="CHEBI:30616"/>
    </ligand>
</feature>
<dbReference type="InterPro" id="IPR014017">
    <property type="entry name" value="DNA_helicase_UvrD-like_C"/>
</dbReference>
<accession>B9L572</accession>
<dbReference type="SUPFAM" id="SSF52540">
    <property type="entry name" value="P-loop containing nucleoside triphosphate hydrolases"/>
    <property type="match status" value="1"/>
</dbReference>
<dbReference type="eggNOG" id="COG2026">
    <property type="taxonomic scope" value="Bacteria"/>
</dbReference>
<evidence type="ECO:0000256" key="9">
    <source>
        <dbReference type="PROSITE-ProRule" id="PRU00560"/>
    </source>
</evidence>
<dbReference type="PANTHER" id="PTHR11070:SF45">
    <property type="entry name" value="DNA 3'-5' HELICASE"/>
    <property type="match status" value="1"/>
</dbReference>
<dbReference type="OrthoDB" id="9787585at2"/>
<dbReference type="GO" id="GO:0003677">
    <property type="term" value="F:DNA binding"/>
    <property type="evidence" value="ECO:0007669"/>
    <property type="project" value="InterPro"/>
</dbReference>
<dbReference type="InterPro" id="IPR014016">
    <property type="entry name" value="UvrD-like_ATP-bd"/>
</dbReference>
<evidence type="ECO:0000256" key="2">
    <source>
        <dbReference type="ARBA" id="ARBA00022801"/>
    </source>
</evidence>
<keyword evidence="13" id="KW-1185">Reference proteome</keyword>
<evidence type="ECO:0000256" key="6">
    <source>
        <dbReference type="ARBA" id="ARBA00034617"/>
    </source>
</evidence>
<dbReference type="HOGENOM" id="CLU_023846_0_0_0"/>
<evidence type="ECO:0000256" key="4">
    <source>
        <dbReference type="ARBA" id="ARBA00022840"/>
    </source>
</evidence>
<name>B9L572_THERP</name>
<dbReference type="InterPro" id="IPR035093">
    <property type="entry name" value="RelE/ParE_toxin_dom_sf"/>
</dbReference>
<evidence type="ECO:0000313" key="13">
    <source>
        <dbReference type="Proteomes" id="UP000000447"/>
    </source>
</evidence>
<keyword evidence="1 9" id="KW-0547">Nucleotide-binding</keyword>
<dbReference type="EC" id="5.6.2.4" evidence="7"/>
<dbReference type="Pfam" id="PF13245">
    <property type="entry name" value="AAA_19"/>
    <property type="match status" value="1"/>
</dbReference>
<keyword evidence="2 9" id="KW-0378">Hydrolase</keyword>
<dbReference type="Proteomes" id="UP000000447">
    <property type="component" value="Plasmid unnamed"/>
</dbReference>